<sequence length="165" mass="18724">MIKTLIGALALALPAAAAWAGPAGEPGLFETLREHDRIFFERAFNQCDFGYLERAIHPRLDFYHDQGGYQDRADFLENTRRYVCPASGPKPIRVVDEGSLQVFPLYRDGDLYGAIQSGTHRFFLREDGKADVHTSSARFTHLYLLVDGDWLLREVMSYDHSSPED</sequence>
<gene>
    <name evidence="3" type="ORF">QFW77_17960</name>
</gene>
<evidence type="ECO:0000256" key="1">
    <source>
        <dbReference type="SAM" id="SignalP"/>
    </source>
</evidence>
<dbReference type="InterPro" id="IPR027843">
    <property type="entry name" value="DUF4440"/>
</dbReference>
<proteinExistence type="predicted"/>
<feature type="domain" description="DUF4440" evidence="2">
    <location>
        <begin position="40"/>
        <end position="152"/>
    </location>
</feature>
<organism evidence="3 4">
    <name type="scientific">Luteimonas endophytica</name>
    <dbReference type="NCBI Taxonomy" id="3042023"/>
    <lineage>
        <taxon>Bacteria</taxon>
        <taxon>Pseudomonadati</taxon>
        <taxon>Pseudomonadota</taxon>
        <taxon>Gammaproteobacteria</taxon>
        <taxon>Lysobacterales</taxon>
        <taxon>Lysobacteraceae</taxon>
        <taxon>Luteimonas</taxon>
    </lineage>
</organism>
<protein>
    <submittedName>
        <fullName evidence="3">Nuclear transport factor 2 family protein</fullName>
    </submittedName>
</protein>
<feature type="signal peptide" evidence="1">
    <location>
        <begin position="1"/>
        <end position="20"/>
    </location>
</feature>
<accession>A0ABT6JE19</accession>
<name>A0ABT6JE19_9GAMM</name>
<comment type="caution">
    <text evidence="3">The sequence shown here is derived from an EMBL/GenBank/DDBJ whole genome shotgun (WGS) entry which is preliminary data.</text>
</comment>
<dbReference type="Proteomes" id="UP001156940">
    <property type="component" value="Unassembled WGS sequence"/>
</dbReference>
<keyword evidence="4" id="KW-1185">Reference proteome</keyword>
<keyword evidence="1" id="KW-0732">Signal</keyword>
<evidence type="ECO:0000313" key="3">
    <source>
        <dbReference type="EMBL" id="MDH5824857.1"/>
    </source>
</evidence>
<evidence type="ECO:0000259" key="2">
    <source>
        <dbReference type="Pfam" id="PF14534"/>
    </source>
</evidence>
<dbReference type="Gene3D" id="3.10.450.50">
    <property type="match status" value="1"/>
</dbReference>
<dbReference type="Pfam" id="PF14534">
    <property type="entry name" value="DUF4440"/>
    <property type="match status" value="1"/>
</dbReference>
<feature type="chain" id="PRO_5046233511" evidence="1">
    <location>
        <begin position="21"/>
        <end position="165"/>
    </location>
</feature>
<dbReference type="InterPro" id="IPR032710">
    <property type="entry name" value="NTF2-like_dom_sf"/>
</dbReference>
<dbReference type="SUPFAM" id="SSF54427">
    <property type="entry name" value="NTF2-like"/>
    <property type="match status" value="1"/>
</dbReference>
<reference evidence="3 4" key="1">
    <citation type="submission" date="2023-04" db="EMBL/GenBank/DDBJ databases">
        <title>Luteimonas endophyticus RD2P54.</title>
        <authorList>
            <person name="Sun J.-Q."/>
        </authorList>
    </citation>
    <scope>NUCLEOTIDE SEQUENCE [LARGE SCALE GENOMIC DNA]</scope>
    <source>
        <strain evidence="3 4">RD2P54</strain>
    </source>
</reference>
<dbReference type="EMBL" id="JARXRM010000046">
    <property type="protein sequence ID" value="MDH5824857.1"/>
    <property type="molecule type" value="Genomic_DNA"/>
</dbReference>
<evidence type="ECO:0000313" key="4">
    <source>
        <dbReference type="Proteomes" id="UP001156940"/>
    </source>
</evidence>
<dbReference type="RefSeq" id="WP_280576214.1">
    <property type="nucleotide sequence ID" value="NZ_JARXRM010000046.1"/>
</dbReference>